<evidence type="ECO:0000256" key="1">
    <source>
        <dbReference type="ARBA" id="ARBA00022603"/>
    </source>
</evidence>
<dbReference type="PANTHER" id="PTHR43861:SF1">
    <property type="entry name" value="TRANS-ACONITATE 2-METHYLTRANSFERASE"/>
    <property type="match status" value="1"/>
</dbReference>
<comment type="caution">
    <text evidence="4">The sequence shown here is derived from an EMBL/GenBank/DDBJ whole genome shotgun (WGS) entry which is preliminary data.</text>
</comment>
<evidence type="ECO:0000313" key="5">
    <source>
        <dbReference type="Proteomes" id="UP001596434"/>
    </source>
</evidence>
<dbReference type="InterPro" id="IPR041698">
    <property type="entry name" value="Methyltransf_25"/>
</dbReference>
<name>A0ABD5ZU90_9EURY</name>
<dbReference type="Gene3D" id="3.40.50.150">
    <property type="entry name" value="Vaccinia Virus protein VP39"/>
    <property type="match status" value="1"/>
</dbReference>
<keyword evidence="2 4" id="KW-0808">Transferase</keyword>
<sequence>MTTPDSDRATAAQGFYSRWARAYDTLARRAPGVRGLRRDTAAALDLAPGDTVVDVGCGTGANLPALRERVGPSGTVVGVDFAPGAVARARAHVAREGWTNVHVCRGDATRLPLADADVDAVVATFLVGMLPDPAATVRRWLDDLNPERLALLDLASSHHRLGRQLNPVFRALVVATAPPGTRDHHDGSPACVLDRRVAAAHRTLLDACVETTHGTRIGGFAYLSAGRR</sequence>
<dbReference type="Proteomes" id="UP001596434">
    <property type="component" value="Unassembled WGS sequence"/>
</dbReference>
<evidence type="ECO:0000256" key="2">
    <source>
        <dbReference type="ARBA" id="ARBA00022679"/>
    </source>
</evidence>
<dbReference type="RefSeq" id="WP_379701823.1">
    <property type="nucleotide sequence ID" value="NZ_JBHTAT010000001.1"/>
</dbReference>
<protein>
    <submittedName>
        <fullName evidence="4">Class I SAM-dependent methyltransferase</fullName>
        <ecNumber evidence="4">2.1.1.-</ecNumber>
    </submittedName>
</protein>
<keyword evidence="5" id="KW-1185">Reference proteome</keyword>
<evidence type="ECO:0000259" key="3">
    <source>
        <dbReference type="Pfam" id="PF13649"/>
    </source>
</evidence>
<dbReference type="PANTHER" id="PTHR43861">
    <property type="entry name" value="TRANS-ACONITATE 2-METHYLTRANSFERASE-RELATED"/>
    <property type="match status" value="1"/>
</dbReference>
<accession>A0ABD5ZU90</accession>
<proteinExistence type="predicted"/>
<dbReference type="SUPFAM" id="SSF53335">
    <property type="entry name" value="S-adenosyl-L-methionine-dependent methyltransferases"/>
    <property type="match status" value="1"/>
</dbReference>
<evidence type="ECO:0000313" key="4">
    <source>
        <dbReference type="EMBL" id="MFC7253792.1"/>
    </source>
</evidence>
<dbReference type="GO" id="GO:0008168">
    <property type="term" value="F:methyltransferase activity"/>
    <property type="evidence" value="ECO:0007669"/>
    <property type="project" value="UniProtKB-KW"/>
</dbReference>
<gene>
    <name evidence="4" type="ORF">ACFQKE_00450</name>
</gene>
<dbReference type="GO" id="GO:0032259">
    <property type="term" value="P:methylation"/>
    <property type="evidence" value="ECO:0007669"/>
    <property type="project" value="UniProtKB-KW"/>
</dbReference>
<dbReference type="CDD" id="cd02440">
    <property type="entry name" value="AdoMet_MTases"/>
    <property type="match status" value="1"/>
</dbReference>
<dbReference type="Pfam" id="PF13649">
    <property type="entry name" value="Methyltransf_25"/>
    <property type="match status" value="1"/>
</dbReference>
<organism evidence="4 5">
    <name type="scientific">Haloplanus litoreus</name>
    <dbReference type="NCBI Taxonomy" id="767515"/>
    <lineage>
        <taxon>Archaea</taxon>
        <taxon>Methanobacteriati</taxon>
        <taxon>Methanobacteriota</taxon>
        <taxon>Stenosarchaea group</taxon>
        <taxon>Halobacteria</taxon>
        <taxon>Halobacteriales</taxon>
        <taxon>Haloferacaceae</taxon>
        <taxon>Haloplanus</taxon>
    </lineage>
</organism>
<keyword evidence="1 4" id="KW-0489">Methyltransferase</keyword>
<dbReference type="EMBL" id="JBHTAT010000001">
    <property type="protein sequence ID" value="MFC7253792.1"/>
    <property type="molecule type" value="Genomic_DNA"/>
</dbReference>
<dbReference type="AlphaFoldDB" id="A0ABD5ZU90"/>
<reference evidence="4 5" key="1">
    <citation type="journal article" date="2019" name="Int. J. Syst. Evol. Microbiol.">
        <title>The Global Catalogue of Microorganisms (GCM) 10K type strain sequencing project: providing services to taxonomists for standard genome sequencing and annotation.</title>
        <authorList>
            <consortium name="The Broad Institute Genomics Platform"/>
            <consortium name="The Broad Institute Genome Sequencing Center for Infectious Disease"/>
            <person name="Wu L."/>
            <person name="Ma J."/>
        </authorList>
    </citation>
    <scope>NUCLEOTIDE SEQUENCE [LARGE SCALE GENOMIC DNA]</scope>
    <source>
        <strain evidence="4 5">GX21</strain>
    </source>
</reference>
<dbReference type="GeneID" id="96952075"/>
<feature type="domain" description="Methyltransferase" evidence="3">
    <location>
        <begin position="52"/>
        <end position="145"/>
    </location>
</feature>
<dbReference type="InterPro" id="IPR029063">
    <property type="entry name" value="SAM-dependent_MTases_sf"/>
</dbReference>
<dbReference type="EC" id="2.1.1.-" evidence="4"/>